<keyword evidence="3" id="KW-1185">Reference proteome</keyword>
<organism evidence="2 3">
    <name type="scientific">Parelaphostrongylus tenuis</name>
    <name type="common">Meningeal worm</name>
    <dbReference type="NCBI Taxonomy" id="148309"/>
    <lineage>
        <taxon>Eukaryota</taxon>
        <taxon>Metazoa</taxon>
        <taxon>Ecdysozoa</taxon>
        <taxon>Nematoda</taxon>
        <taxon>Chromadorea</taxon>
        <taxon>Rhabditida</taxon>
        <taxon>Rhabditina</taxon>
        <taxon>Rhabditomorpha</taxon>
        <taxon>Strongyloidea</taxon>
        <taxon>Metastrongylidae</taxon>
        <taxon>Parelaphostrongylus</taxon>
    </lineage>
</organism>
<feature type="compositionally biased region" description="Basic and acidic residues" evidence="1">
    <location>
        <begin position="23"/>
        <end position="40"/>
    </location>
</feature>
<reference evidence="2" key="1">
    <citation type="submission" date="2021-06" db="EMBL/GenBank/DDBJ databases">
        <title>Parelaphostrongylus tenuis whole genome reference sequence.</title>
        <authorList>
            <person name="Garwood T.J."/>
            <person name="Larsen P.A."/>
            <person name="Fountain-Jones N.M."/>
            <person name="Garbe J.R."/>
            <person name="Macchietto M.G."/>
            <person name="Kania S.A."/>
            <person name="Gerhold R.W."/>
            <person name="Richards J.E."/>
            <person name="Wolf T.M."/>
        </authorList>
    </citation>
    <scope>NUCLEOTIDE SEQUENCE</scope>
    <source>
        <strain evidence="2">MNPRO001-30</strain>
        <tissue evidence="2">Meninges</tissue>
    </source>
</reference>
<protein>
    <submittedName>
        <fullName evidence="2">Uncharacterized protein</fullName>
    </submittedName>
</protein>
<accession>A0AAD5R9D1</accession>
<evidence type="ECO:0000313" key="2">
    <source>
        <dbReference type="EMBL" id="KAJ1372190.1"/>
    </source>
</evidence>
<evidence type="ECO:0000313" key="3">
    <source>
        <dbReference type="Proteomes" id="UP001196413"/>
    </source>
</evidence>
<dbReference type="Proteomes" id="UP001196413">
    <property type="component" value="Unassembled WGS sequence"/>
</dbReference>
<proteinExistence type="predicted"/>
<comment type="caution">
    <text evidence="2">The sequence shown here is derived from an EMBL/GenBank/DDBJ whole genome shotgun (WGS) entry which is preliminary data.</text>
</comment>
<feature type="region of interest" description="Disordered" evidence="1">
    <location>
        <begin position="1"/>
        <end position="42"/>
    </location>
</feature>
<gene>
    <name evidence="2" type="ORF">KIN20_034281</name>
</gene>
<sequence length="57" mass="6370">MTNPHSLSDERFQSNLTELQKSGMKEVSRVDKGGKEKGELRNINNIDETVSCVSSMN</sequence>
<evidence type="ECO:0000256" key="1">
    <source>
        <dbReference type="SAM" id="MobiDB-lite"/>
    </source>
</evidence>
<name>A0AAD5R9D1_PARTN</name>
<dbReference type="EMBL" id="JAHQIW010007103">
    <property type="protein sequence ID" value="KAJ1372190.1"/>
    <property type="molecule type" value="Genomic_DNA"/>
</dbReference>
<dbReference type="AlphaFoldDB" id="A0AAD5R9D1"/>